<sequence length="115" mass="12526">ISSKRLRSGENIYQELDDDEVERIGVEGWGIRCIGVGDGLSPLGESSGAIDPGSGTRTTGIGIGALFSEYPNQDRTGADVRMRPWAIVHKLDGIQYMKTPLGIWVINGKLRMRPV</sequence>
<protein>
    <submittedName>
        <fullName evidence="1">Uncharacterized protein</fullName>
    </submittedName>
</protein>
<reference evidence="1" key="1">
    <citation type="submission" date="2015-04" db="EMBL/GenBank/DDBJ databases">
        <title>The genome sequence of the plant pathogenic Rhizarian Plasmodiophora brassicae reveals insights in its biotrophic life cycle and the origin of chitin synthesis.</title>
        <authorList>
            <person name="Schwelm A."/>
            <person name="Fogelqvist J."/>
            <person name="Knaust A."/>
            <person name="Julke S."/>
            <person name="Lilja T."/>
            <person name="Dhandapani V."/>
            <person name="Bonilla-Rosso G."/>
            <person name="Karlsson M."/>
            <person name="Shevchenko A."/>
            <person name="Choi S.R."/>
            <person name="Kim H.G."/>
            <person name="Park J.Y."/>
            <person name="Lim Y.P."/>
            <person name="Ludwig-Muller J."/>
            <person name="Dixelius C."/>
        </authorList>
    </citation>
    <scope>NUCLEOTIDE SEQUENCE</scope>
    <source>
        <tissue evidence="1">Potato root galls</tissue>
    </source>
</reference>
<dbReference type="EMBL" id="HACM01002140">
    <property type="protein sequence ID" value="CRZ02582.1"/>
    <property type="molecule type" value="Transcribed_RNA"/>
</dbReference>
<dbReference type="EMBL" id="HACM01002139">
    <property type="protein sequence ID" value="CRZ02581.1"/>
    <property type="molecule type" value="Transcribed_RNA"/>
</dbReference>
<accession>A0A0H5QMG1</accession>
<feature type="non-terminal residue" evidence="1">
    <location>
        <position position="1"/>
    </location>
</feature>
<organism evidence="1">
    <name type="scientific">Spongospora subterranea</name>
    <dbReference type="NCBI Taxonomy" id="70186"/>
    <lineage>
        <taxon>Eukaryota</taxon>
        <taxon>Sar</taxon>
        <taxon>Rhizaria</taxon>
        <taxon>Endomyxa</taxon>
        <taxon>Phytomyxea</taxon>
        <taxon>Plasmodiophorida</taxon>
        <taxon>Plasmodiophoridae</taxon>
        <taxon>Spongospora</taxon>
    </lineage>
</organism>
<dbReference type="AlphaFoldDB" id="A0A0H5QMG1"/>
<proteinExistence type="predicted"/>
<evidence type="ECO:0000313" key="1">
    <source>
        <dbReference type="EMBL" id="CRZ02581.1"/>
    </source>
</evidence>
<name>A0A0H5QMG1_9EUKA</name>